<organism evidence="1 2">
    <name type="scientific">Lithospermum erythrorhizon</name>
    <name type="common">Purple gromwell</name>
    <name type="synonym">Lithospermum officinale var. erythrorhizon</name>
    <dbReference type="NCBI Taxonomy" id="34254"/>
    <lineage>
        <taxon>Eukaryota</taxon>
        <taxon>Viridiplantae</taxon>
        <taxon>Streptophyta</taxon>
        <taxon>Embryophyta</taxon>
        <taxon>Tracheophyta</taxon>
        <taxon>Spermatophyta</taxon>
        <taxon>Magnoliopsida</taxon>
        <taxon>eudicotyledons</taxon>
        <taxon>Gunneridae</taxon>
        <taxon>Pentapetalae</taxon>
        <taxon>asterids</taxon>
        <taxon>lamiids</taxon>
        <taxon>Boraginales</taxon>
        <taxon>Boraginaceae</taxon>
        <taxon>Boraginoideae</taxon>
        <taxon>Lithospermeae</taxon>
        <taxon>Lithospermum</taxon>
    </lineage>
</organism>
<evidence type="ECO:0000313" key="1">
    <source>
        <dbReference type="EMBL" id="GAA0164696.1"/>
    </source>
</evidence>
<proteinExistence type="predicted"/>
<gene>
    <name evidence="1" type="ORF">LIER_43690</name>
</gene>
<keyword evidence="2" id="KW-1185">Reference proteome</keyword>
<reference evidence="1 2" key="1">
    <citation type="submission" date="2024-01" db="EMBL/GenBank/DDBJ databases">
        <title>The complete chloroplast genome sequence of Lithospermum erythrorhizon: insights into the phylogenetic relationship among Boraginaceae species and the maternal lineages of purple gromwells.</title>
        <authorList>
            <person name="Okada T."/>
            <person name="Watanabe K."/>
        </authorList>
    </citation>
    <scope>NUCLEOTIDE SEQUENCE [LARGE SCALE GENOMIC DNA]</scope>
</reference>
<dbReference type="PANTHER" id="PTHR35317">
    <property type="entry name" value="OS04G0629600 PROTEIN"/>
    <property type="match status" value="1"/>
</dbReference>
<accession>A0AAV3QNF0</accession>
<dbReference type="PANTHER" id="PTHR35317:SF35">
    <property type="entry name" value="DUF4219 DOMAIN-CONTAINING PROTEIN"/>
    <property type="match status" value="1"/>
</dbReference>
<sequence length="183" mass="21206">MIAFLKSVDSKAWKYILRGWTHPNQVAADSERQVIKPEVNWTPTKDELALGNDKALNAIFNAVDQNVFRMIGKCRVAKEAWEIQQIAYERTPKVRMSRLLQLSTKWETTQMEEDETITSYSTMINDMANEAFALGEPMSNEKQVIKVLRSLPKRFENKVIAIEEAQYLTKLRLDELIEMKLLP</sequence>
<evidence type="ECO:0008006" key="3">
    <source>
        <dbReference type="Google" id="ProtNLM"/>
    </source>
</evidence>
<name>A0AAV3QNF0_LITER</name>
<comment type="caution">
    <text evidence="1">The sequence shown here is derived from an EMBL/GenBank/DDBJ whole genome shotgun (WGS) entry which is preliminary data.</text>
</comment>
<dbReference type="Pfam" id="PF14223">
    <property type="entry name" value="Retrotran_gag_2"/>
    <property type="match status" value="1"/>
</dbReference>
<evidence type="ECO:0000313" key="2">
    <source>
        <dbReference type="Proteomes" id="UP001454036"/>
    </source>
</evidence>
<protein>
    <recommendedName>
        <fullName evidence="3">Gag-pol polyprotein</fullName>
    </recommendedName>
</protein>
<dbReference type="AlphaFoldDB" id="A0AAV3QNF0"/>
<dbReference type="EMBL" id="BAABME010037625">
    <property type="protein sequence ID" value="GAA0164696.1"/>
    <property type="molecule type" value="Genomic_DNA"/>
</dbReference>
<dbReference type="Proteomes" id="UP001454036">
    <property type="component" value="Unassembled WGS sequence"/>
</dbReference>